<protein>
    <submittedName>
        <fullName evidence="2">Deubiquitinating protein</fullName>
    </submittedName>
</protein>
<dbReference type="Proteomes" id="UP000054359">
    <property type="component" value="Unassembled WGS sequence"/>
</dbReference>
<dbReference type="GO" id="GO:0004843">
    <property type="term" value="F:cysteine-type deubiquitinase activity"/>
    <property type="evidence" value="ECO:0007669"/>
    <property type="project" value="InterPro"/>
</dbReference>
<evidence type="ECO:0000313" key="3">
    <source>
        <dbReference type="Proteomes" id="UP000054359"/>
    </source>
</evidence>
<sequence>MLSEGNEEYRLLKVTCCDRKCQAVLSVSSFETIVECHQCGQKHEKSTLQDVQVVSEQEMPWALETFVQRMLRADPLPKRGPEMVKVLGLSNYYCKLLSPLLTRYGMDKVTGRAKLLKDMNQSEIFDCSLFGDRAFLIEPQHISIPGFGRDITGSVNYLSETLNLITIANGGEERLIPIHADGDGHCLVHAVSRALVGRELFWHPLRCCLKRHFQNNLDKYKA</sequence>
<keyword evidence="3" id="KW-1185">Reference proteome</keyword>
<dbReference type="EMBL" id="KK122236">
    <property type="protein sequence ID" value="KFM82301.1"/>
    <property type="molecule type" value="Genomic_DNA"/>
</dbReference>
<dbReference type="GO" id="GO:0035871">
    <property type="term" value="P:protein K11-linked deubiquitination"/>
    <property type="evidence" value="ECO:0007669"/>
    <property type="project" value="TreeGrafter"/>
</dbReference>
<dbReference type="OMA" id="LKSAHEG"/>
<dbReference type="InterPro" id="IPR039087">
    <property type="entry name" value="VCPIP1"/>
</dbReference>
<name>A0A087UY62_STEMI</name>
<dbReference type="OrthoDB" id="10012024at2759"/>
<dbReference type="AlphaFoldDB" id="A0A087UY62"/>
<feature type="non-terminal residue" evidence="2">
    <location>
        <position position="222"/>
    </location>
</feature>
<dbReference type="GO" id="GO:0016320">
    <property type="term" value="P:endoplasmic reticulum membrane fusion"/>
    <property type="evidence" value="ECO:0007669"/>
    <property type="project" value="TreeGrafter"/>
</dbReference>
<proteinExistence type="predicted"/>
<dbReference type="Pfam" id="PF19437">
    <property type="entry name" value="VCIP135_N"/>
    <property type="match status" value="1"/>
</dbReference>
<dbReference type="PANTHER" id="PTHR14843:SF2">
    <property type="entry name" value="DEUBIQUITINATING PROTEIN VCPIP1"/>
    <property type="match status" value="1"/>
</dbReference>
<evidence type="ECO:0000313" key="2">
    <source>
        <dbReference type="EMBL" id="KFM82301.1"/>
    </source>
</evidence>
<organism evidence="2 3">
    <name type="scientific">Stegodyphus mimosarum</name>
    <name type="common">African social velvet spider</name>
    <dbReference type="NCBI Taxonomy" id="407821"/>
    <lineage>
        <taxon>Eukaryota</taxon>
        <taxon>Metazoa</taxon>
        <taxon>Ecdysozoa</taxon>
        <taxon>Arthropoda</taxon>
        <taxon>Chelicerata</taxon>
        <taxon>Arachnida</taxon>
        <taxon>Araneae</taxon>
        <taxon>Araneomorphae</taxon>
        <taxon>Entelegynae</taxon>
        <taxon>Eresoidea</taxon>
        <taxon>Eresidae</taxon>
        <taxon>Stegodyphus</taxon>
    </lineage>
</organism>
<feature type="domain" description="Deubiquitinating protein VCPIP1 N-terminal" evidence="1">
    <location>
        <begin position="4"/>
        <end position="169"/>
    </location>
</feature>
<dbReference type="GO" id="GO:0090168">
    <property type="term" value="P:Golgi reassembly"/>
    <property type="evidence" value="ECO:0007669"/>
    <property type="project" value="TreeGrafter"/>
</dbReference>
<accession>A0A087UY62</accession>
<dbReference type="STRING" id="407821.A0A087UY62"/>
<gene>
    <name evidence="2" type="ORF">X975_10618</name>
</gene>
<dbReference type="GO" id="GO:0071108">
    <property type="term" value="P:protein K48-linked deubiquitination"/>
    <property type="evidence" value="ECO:0007669"/>
    <property type="project" value="TreeGrafter"/>
</dbReference>
<dbReference type="GO" id="GO:0016567">
    <property type="term" value="P:protein ubiquitination"/>
    <property type="evidence" value="ECO:0007669"/>
    <property type="project" value="InterPro"/>
</dbReference>
<dbReference type="PANTHER" id="PTHR14843">
    <property type="entry name" value="DEUBIQUITINATING PROTEIN VCIP135"/>
    <property type="match status" value="1"/>
</dbReference>
<evidence type="ECO:0000259" key="1">
    <source>
        <dbReference type="Pfam" id="PF19437"/>
    </source>
</evidence>
<dbReference type="InterPro" id="IPR045827">
    <property type="entry name" value="VCPIP1_N"/>
</dbReference>
<reference evidence="2 3" key="1">
    <citation type="submission" date="2013-11" db="EMBL/GenBank/DDBJ databases">
        <title>Genome sequencing of Stegodyphus mimosarum.</title>
        <authorList>
            <person name="Bechsgaard J."/>
        </authorList>
    </citation>
    <scope>NUCLEOTIDE SEQUENCE [LARGE SCALE GENOMIC DNA]</scope>
</reference>